<dbReference type="PANTHER" id="PTHR46182">
    <property type="entry name" value="FI19480P1"/>
    <property type="match status" value="1"/>
</dbReference>
<dbReference type="InterPro" id="IPR013783">
    <property type="entry name" value="Ig-like_fold"/>
</dbReference>
<dbReference type="GO" id="GO:0031410">
    <property type="term" value="C:cytoplasmic vesicle"/>
    <property type="evidence" value="ECO:0007669"/>
    <property type="project" value="TreeGrafter"/>
</dbReference>
<dbReference type="InterPro" id="IPR029865">
    <property type="entry name" value="KIAA0319-like"/>
</dbReference>
<evidence type="ECO:0000256" key="1">
    <source>
        <dbReference type="ARBA" id="ARBA00004613"/>
    </source>
</evidence>
<dbReference type="Pfam" id="PF22352">
    <property type="entry name" value="K319L-like_PKD"/>
    <property type="match status" value="1"/>
</dbReference>
<name>A0A4R4E3Z6_9BACT</name>
<evidence type="ECO:0000259" key="4">
    <source>
        <dbReference type="Pfam" id="PF24517"/>
    </source>
</evidence>
<comment type="caution">
    <text evidence="5">The sequence shown here is derived from an EMBL/GenBank/DDBJ whole genome shotgun (WGS) entry which is preliminary data.</text>
</comment>
<dbReference type="Pfam" id="PF24517">
    <property type="entry name" value="CBM96"/>
    <property type="match status" value="1"/>
</dbReference>
<accession>A0A4R4E3Z6</accession>
<evidence type="ECO:0000313" key="6">
    <source>
        <dbReference type="Proteomes" id="UP000295164"/>
    </source>
</evidence>
<evidence type="ECO:0000256" key="3">
    <source>
        <dbReference type="ARBA" id="ARBA00022729"/>
    </source>
</evidence>
<keyword evidence="6" id="KW-1185">Reference proteome</keyword>
<dbReference type="RefSeq" id="WP_131850758.1">
    <property type="nucleotide sequence ID" value="NZ_SKFH01000003.1"/>
</dbReference>
<dbReference type="NCBIfam" id="NF033679">
    <property type="entry name" value="DNRLRE_dom"/>
    <property type="match status" value="1"/>
</dbReference>
<dbReference type="GO" id="GO:0005576">
    <property type="term" value="C:extracellular region"/>
    <property type="evidence" value="ECO:0007669"/>
    <property type="project" value="UniProtKB-SubCell"/>
</dbReference>
<organism evidence="5 6">
    <name type="scientific">Flaviaesturariibacter aridisoli</name>
    <dbReference type="NCBI Taxonomy" id="2545761"/>
    <lineage>
        <taxon>Bacteria</taxon>
        <taxon>Pseudomonadati</taxon>
        <taxon>Bacteroidota</taxon>
        <taxon>Chitinophagia</taxon>
        <taxon>Chitinophagales</taxon>
        <taxon>Chitinophagaceae</taxon>
        <taxon>Flaviaestuariibacter</taxon>
    </lineage>
</organism>
<evidence type="ECO:0000313" key="5">
    <source>
        <dbReference type="EMBL" id="TCZ74159.1"/>
    </source>
</evidence>
<dbReference type="GO" id="GO:0016020">
    <property type="term" value="C:membrane"/>
    <property type="evidence" value="ECO:0007669"/>
    <property type="project" value="TreeGrafter"/>
</dbReference>
<keyword evidence="2" id="KW-0964">Secreted</keyword>
<dbReference type="Gene3D" id="2.60.40.10">
    <property type="entry name" value="Immunoglobulins"/>
    <property type="match status" value="1"/>
</dbReference>
<feature type="domain" description="Carbohydrate-binding module family 96" evidence="4">
    <location>
        <begin position="169"/>
        <end position="312"/>
    </location>
</feature>
<protein>
    <submittedName>
        <fullName evidence="5">DNRLRE domain-containing protein</fullName>
    </submittedName>
</protein>
<evidence type="ECO:0000256" key="2">
    <source>
        <dbReference type="ARBA" id="ARBA00022525"/>
    </source>
</evidence>
<reference evidence="5 6" key="1">
    <citation type="submission" date="2019-03" db="EMBL/GenBank/DDBJ databases">
        <authorList>
            <person name="Kim M.K.M."/>
        </authorList>
    </citation>
    <scope>NUCLEOTIDE SEQUENCE [LARGE SCALE GENOMIC DNA]</scope>
    <source>
        <strain evidence="5 6">17J68-15</strain>
    </source>
</reference>
<dbReference type="Proteomes" id="UP000295164">
    <property type="component" value="Unassembled WGS sequence"/>
</dbReference>
<dbReference type="SUPFAM" id="SSF49299">
    <property type="entry name" value="PKD domain"/>
    <property type="match status" value="1"/>
</dbReference>
<gene>
    <name evidence="5" type="ORF">E0486_03530</name>
</gene>
<dbReference type="InterPro" id="IPR035986">
    <property type="entry name" value="PKD_dom_sf"/>
</dbReference>
<dbReference type="EMBL" id="SKFH01000003">
    <property type="protein sequence ID" value="TCZ74159.1"/>
    <property type="molecule type" value="Genomic_DNA"/>
</dbReference>
<proteinExistence type="predicted"/>
<dbReference type="InterPro" id="IPR055372">
    <property type="entry name" value="CBM96"/>
</dbReference>
<dbReference type="OrthoDB" id="661558at2"/>
<dbReference type="AlphaFoldDB" id="A0A4R4E3Z6"/>
<dbReference type="PANTHER" id="PTHR46182:SF2">
    <property type="entry name" value="FI19480P1"/>
    <property type="match status" value="1"/>
</dbReference>
<keyword evidence="3" id="KW-0732">Signal</keyword>
<comment type="subcellular location">
    <subcellularLocation>
        <location evidence="1">Secreted</location>
    </subcellularLocation>
</comment>
<sequence length="314" mass="33525">MKTRSIASTTQKFFVITAFTAAAWSCSKKNEEALNQAPVAEAGPSQTITLPANQLVLQGNGWDVDGDVATFAWSQVSGPNNAHFDNAADPTTPVTGLVQGNYLFRLSVTDNKGATGVDTVTMRVLPAPAPAYPSVTLTPVLERQISILGYTDLSTSSSPENIVAAWTSGGEDFKSRSALRFDMSSIPAGATVRSAVLYLYSAPTPNNGNLADANYGWNNAFSILRITAPWSATGANWSNQPATTTVNRTVVPHTSLSRLTIDANVTALVSDMLQSGNYGFFLKLEDETPLRSRLFASSAHANASLRPKLVIEYQ</sequence>